<dbReference type="InterPro" id="IPR036388">
    <property type="entry name" value="WH-like_DNA-bd_sf"/>
</dbReference>
<sequence>MRSRVELRVLGPLEVWHAGASVSLGGPRQRAVLAALLVRANDVVTAQYLTEVVWETPPASPESNIRTYVAGLRQRLHQAGADGSRLVTEAGGYLFRVFPGELDMQTFSQLIDRARQAQDEAELARAAECYQQALGLWRGNPLDGLPVGARLWAELARLEERHLSAVEQHATTRMALGEHDGVIGELRRLVLQHPFRENLWSRLMLALSGAGRPAEALQAFQDARRVLRDELGAEPGRELQDLHQRILRQEAVAPPPVPRAAPPAGPVTVPRQLPADVRGFAARAAELARLDAILASTGEHGTAVPVCVVSGTAGVGKTALAVHWAHRVSDRFPDGQLYVNLRGFDPTGATMSPAEAVRGFLDALAVRPDRIPASPEAQIGLYRSLLADRRMLVVLDNARDIEQVRPLLPGAPGSLVLVTSRNHLTGLVAAEGAHPVTLDLLTVADAREMLARRLGTDRVTGEPQAVDEIIASCARLPLALAVAGARADTHPGFPLGALARELRDVRAGLDVFVIGDAATDVRAILSWSYRTLSPAAARLFRLLGLHPGPDTAAPAAASLAGLPPHRVRLLLAELARAHLVVEHAPGRYSFHDLLRAYAAELAVEWDSEPDRRAAVRRVLDHYLHTARDACRLLDPHRELLTVEPAESGVDCQPLADRAEARLWLAAEHSVLLATIARAASGGFDTHAWRLAWILVDHLDYGGRYHDLAVTHLTALEAARRLGDRRAEGYAQRGLGGAYAQLGQLGQAETHYCLALDLYAELEDPVGQAFVQLGLGRVLARQARYAEARDHAEQAFELNRAALNRIGQARALNGVGWYEAQLGNYRKALVHCQQALLLQRALADRRGEANTLHSLGYAHQHLGSHQHAVACYQEARELFAGFGDQYNVADTLGYLGDAHDAAGDAGAAGDAWRQALDIFVEIGHSDAERIRARLSRLRAGYVETDGMPAAGR</sequence>
<protein>
    <submittedName>
        <fullName evidence="7">SARP family transcriptional regulator</fullName>
    </submittedName>
</protein>
<dbReference type="SUPFAM" id="SSF52540">
    <property type="entry name" value="P-loop containing nucleoside triphosphate hydrolases"/>
    <property type="match status" value="1"/>
</dbReference>
<dbReference type="CDD" id="cd15831">
    <property type="entry name" value="BTAD"/>
    <property type="match status" value="1"/>
</dbReference>
<evidence type="ECO:0000256" key="5">
    <source>
        <dbReference type="PROSITE-ProRule" id="PRU01091"/>
    </source>
</evidence>
<comment type="similarity">
    <text evidence="1">Belongs to the AfsR/DnrI/RedD regulatory family.</text>
</comment>
<dbReference type="SMART" id="SM01043">
    <property type="entry name" value="BTAD"/>
    <property type="match status" value="1"/>
</dbReference>
<dbReference type="Gene3D" id="1.10.10.10">
    <property type="entry name" value="Winged helix-like DNA-binding domain superfamily/Winged helix DNA-binding domain"/>
    <property type="match status" value="1"/>
</dbReference>
<dbReference type="PANTHER" id="PTHR35807:SF1">
    <property type="entry name" value="TRANSCRIPTIONAL REGULATOR REDD"/>
    <property type="match status" value="1"/>
</dbReference>
<dbReference type="InterPro" id="IPR016032">
    <property type="entry name" value="Sig_transdc_resp-reg_C-effctor"/>
</dbReference>
<feature type="DNA-binding region" description="OmpR/PhoB-type" evidence="5">
    <location>
        <begin position="1"/>
        <end position="97"/>
    </location>
</feature>
<keyword evidence="4" id="KW-0804">Transcription</keyword>
<dbReference type="InterPro" id="IPR001867">
    <property type="entry name" value="OmpR/PhoB-type_DNA-bd"/>
</dbReference>
<gene>
    <name evidence="7" type="ORF">Pma05_09580</name>
</gene>
<dbReference type="InterPro" id="IPR027417">
    <property type="entry name" value="P-loop_NTPase"/>
</dbReference>
<dbReference type="EMBL" id="BONX01000004">
    <property type="protein sequence ID" value="GIG94385.1"/>
    <property type="molecule type" value="Genomic_DNA"/>
</dbReference>
<dbReference type="InterPro" id="IPR051677">
    <property type="entry name" value="AfsR-DnrI-RedD_regulator"/>
</dbReference>
<dbReference type="SMART" id="SM00028">
    <property type="entry name" value="TPR"/>
    <property type="match status" value="7"/>
</dbReference>
<dbReference type="Gene3D" id="1.25.40.10">
    <property type="entry name" value="Tetratricopeptide repeat domain"/>
    <property type="match status" value="3"/>
</dbReference>
<dbReference type="Pfam" id="PF03704">
    <property type="entry name" value="BTAD"/>
    <property type="match status" value="1"/>
</dbReference>
<dbReference type="PRINTS" id="PR00364">
    <property type="entry name" value="DISEASERSIST"/>
</dbReference>
<dbReference type="Pfam" id="PF13424">
    <property type="entry name" value="TPR_12"/>
    <property type="match status" value="2"/>
</dbReference>
<evidence type="ECO:0000313" key="8">
    <source>
        <dbReference type="Proteomes" id="UP000621500"/>
    </source>
</evidence>
<dbReference type="SMART" id="SM00862">
    <property type="entry name" value="Trans_reg_C"/>
    <property type="match status" value="1"/>
</dbReference>
<reference evidence="7 8" key="1">
    <citation type="submission" date="2021-01" db="EMBL/GenBank/DDBJ databases">
        <title>Whole genome shotgun sequence of Plantactinospora mayteni NBRC 109088.</title>
        <authorList>
            <person name="Komaki H."/>
            <person name="Tamura T."/>
        </authorList>
    </citation>
    <scope>NUCLEOTIDE SEQUENCE [LARGE SCALE GENOMIC DNA]</scope>
    <source>
        <strain evidence="7 8">NBRC 109088</strain>
    </source>
</reference>
<dbReference type="Gene3D" id="3.40.50.300">
    <property type="entry name" value="P-loop containing nucleotide triphosphate hydrolases"/>
    <property type="match status" value="1"/>
</dbReference>
<dbReference type="SUPFAM" id="SSF46894">
    <property type="entry name" value="C-terminal effector domain of the bipartite response regulators"/>
    <property type="match status" value="1"/>
</dbReference>
<comment type="caution">
    <text evidence="7">The sequence shown here is derived from an EMBL/GenBank/DDBJ whole genome shotgun (WGS) entry which is preliminary data.</text>
</comment>
<evidence type="ECO:0000313" key="7">
    <source>
        <dbReference type="EMBL" id="GIG94385.1"/>
    </source>
</evidence>
<proteinExistence type="inferred from homology"/>
<evidence type="ECO:0000256" key="4">
    <source>
        <dbReference type="ARBA" id="ARBA00023163"/>
    </source>
</evidence>
<evidence type="ECO:0000259" key="6">
    <source>
        <dbReference type="PROSITE" id="PS51755"/>
    </source>
</evidence>
<organism evidence="7 8">
    <name type="scientific">Plantactinospora mayteni</name>
    <dbReference type="NCBI Taxonomy" id="566021"/>
    <lineage>
        <taxon>Bacteria</taxon>
        <taxon>Bacillati</taxon>
        <taxon>Actinomycetota</taxon>
        <taxon>Actinomycetes</taxon>
        <taxon>Micromonosporales</taxon>
        <taxon>Micromonosporaceae</taxon>
        <taxon>Plantactinospora</taxon>
    </lineage>
</organism>
<feature type="domain" description="OmpR/PhoB-type" evidence="6">
    <location>
        <begin position="1"/>
        <end position="97"/>
    </location>
</feature>
<dbReference type="InterPro" id="IPR005158">
    <property type="entry name" value="BTAD"/>
</dbReference>
<dbReference type="InterPro" id="IPR011990">
    <property type="entry name" value="TPR-like_helical_dom_sf"/>
</dbReference>
<evidence type="ECO:0000256" key="1">
    <source>
        <dbReference type="ARBA" id="ARBA00005820"/>
    </source>
</evidence>
<keyword evidence="2" id="KW-0805">Transcription regulation</keyword>
<name>A0ABQ4EID6_9ACTN</name>
<dbReference type="Proteomes" id="UP000621500">
    <property type="component" value="Unassembled WGS sequence"/>
</dbReference>
<dbReference type="InterPro" id="IPR019734">
    <property type="entry name" value="TPR_rpt"/>
</dbReference>
<keyword evidence="8" id="KW-1185">Reference proteome</keyword>
<accession>A0ABQ4EID6</accession>
<dbReference type="SUPFAM" id="SSF48452">
    <property type="entry name" value="TPR-like"/>
    <property type="match status" value="2"/>
</dbReference>
<dbReference type="PANTHER" id="PTHR35807">
    <property type="entry name" value="TRANSCRIPTIONAL REGULATOR REDD-RELATED"/>
    <property type="match status" value="1"/>
</dbReference>
<evidence type="ECO:0000256" key="2">
    <source>
        <dbReference type="ARBA" id="ARBA00023015"/>
    </source>
</evidence>
<evidence type="ECO:0000256" key="3">
    <source>
        <dbReference type="ARBA" id="ARBA00023125"/>
    </source>
</evidence>
<keyword evidence="3 5" id="KW-0238">DNA-binding</keyword>
<dbReference type="PROSITE" id="PS51755">
    <property type="entry name" value="OMPR_PHOB"/>
    <property type="match status" value="1"/>
</dbReference>
<dbReference type="Pfam" id="PF00486">
    <property type="entry name" value="Trans_reg_C"/>
    <property type="match status" value="1"/>
</dbReference>